<evidence type="ECO:0000256" key="1">
    <source>
        <dbReference type="ARBA" id="ARBA00004418"/>
    </source>
</evidence>
<keyword evidence="11" id="KW-0449">Lipoprotein</keyword>
<dbReference type="Proteomes" id="UP000183104">
    <property type="component" value="Unassembled WGS sequence"/>
</dbReference>
<evidence type="ECO:0000256" key="4">
    <source>
        <dbReference type="ARBA" id="ARBA00014035"/>
    </source>
</evidence>
<dbReference type="Pfam" id="PF03548">
    <property type="entry name" value="LolA"/>
    <property type="match status" value="1"/>
</dbReference>
<keyword evidence="5 10" id="KW-0813">Transport</keyword>
<dbReference type="GO" id="GO:0042953">
    <property type="term" value="P:lipoprotein transport"/>
    <property type="evidence" value="ECO:0007669"/>
    <property type="project" value="InterPro"/>
</dbReference>
<comment type="function">
    <text evidence="10">Participates in the translocation of lipoproteins from the inner membrane to the outer membrane. Only forms a complex with a lipoprotein if the residue after the N-terminal Cys is not an aspartate (The Asp acts as a targeting signal to indicate that the lipoprotein should stay in the inner membrane).</text>
</comment>
<dbReference type="Gene3D" id="2.50.20.10">
    <property type="entry name" value="Lipoprotein localisation LolA/LolB/LppX"/>
    <property type="match status" value="1"/>
</dbReference>
<dbReference type="STRING" id="381306.AN478_07830"/>
<dbReference type="GO" id="GO:0042597">
    <property type="term" value="C:periplasmic space"/>
    <property type="evidence" value="ECO:0007669"/>
    <property type="project" value="UniProtKB-SubCell"/>
</dbReference>
<keyword evidence="7 10" id="KW-0574">Periplasm</keyword>
<dbReference type="AlphaFoldDB" id="A0A0N8PMZ0"/>
<dbReference type="GO" id="GO:0044874">
    <property type="term" value="P:lipoprotein localization to outer membrane"/>
    <property type="evidence" value="ECO:0007669"/>
    <property type="project" value="UniProtKB-UniRule"/>
</dbReference>
<keyword evidence="12" id="KW-1185">Reference proteome</keyword>
<dbReference type="HAMAP" id="MF_00240">
    <property type="entry name" value="LolA"/>
    <property type="match status" value="1"/>
</dbReference>
<dbReference type="PANTHER" id="PTHR35869:SF1">
    <property type="entry name" value="OUTER-MEMBRANE LIPOPROTEIN CARRIER PROTEIN"/>
    <property type="match status" value="1"/>
</dbReference>
<comment type="similarity">
    <text evidence="2 10">Belongs to the LolA family.</text>
</comment>
<evidence type="ECO:0000256" key="9">
    <source>
        <dbReference type="ARBA" id="ARBA00023186"/>
    </source>
</evidence>
<organism evidence="11 12">
    <name type="scientific">Thiohalorhabdus denitrificans</name>
    <dbReference type="NCBI Taxonomy" id="381306"/>
    <lineage>
        <taxon>Bacteria</taxon>
        <taxon>Pseudomonadati</taxon>
        <taxon>Pseudomonadota</taxon>
        <taxon>Gammaproteobacteria</taxon>
        <taxon>Thiohalorhabdales</taxon>
        <taxon>Thiohalorhabdaceae</taxon>
        <taxon>Thiohalorhabdus</taxon>
    </lineage>
</organism>
<evidence type="ECO:0000256" key="2">
    <source>
        <dbReference type="ARBA" id="ARBA00007615"/>
    </source>
</evidence>
<protein>
    <recommendedName>
        <fullName evidence="4 10">Outer-membrane lipoprotein carrier protein</fullName>
    </recommendedName>
</protein>
<dbReference type="RefSeq" id="WP_054966055.1">
    <property type="nucleotide sequence ID" value="NZ_FMUN01000003.1"/>
</dbReference>
<keyword evidence="9 10" id="KW-0143">Chaperone</keyword>
<dbReference type="CDD" id="cd16325">
    <property type="entry name" value="LolA"/>
    <property type="match status" value="1"/>
</dbReference>
<comment type="subunit">
    <text evidence="3 10">Monomer.</text>
</comment>
<evidence type="ECO:0000313" key="12">
    <source>
        <dbReference type="Proteomes" id="UP000183104"/>
    </source>
</evidence>
<dbReference type="SUPFAM" id="SSF89392">
    <property type="entry name" value="Prokaryotic lipoproteins and lipoprotein localization factors"/>
    <property type="match status" value="1"/>
</dbReference>
<evidence type="ECO:0000256" key="6">
    <source>
        <dbReference type="ARBA" id="ARBA00022729"/>
    </source>
</evidence>
<evidence type="ECO:0000256" key="8">
    <source>
        <dbReference type="ARBA" id="ARBA00022927"/>
    </source>
</evidence>
<name>A0A0N8PMZ0_9GAMM</name>
<dbReference type="EMBL" id="FMUN01000003">
    <property type="protein sequence ID" value="SCY14189.1"/>
    <property type="molecule type" value="Genomic_DNA"/>
</dbReference>
<comment type="subcellular location">
    <subcellularLocation>
        <location evidence="1 10">Periplasm</location>
    </subcellularLocation>
</comment>
<accession>A0A0N8PMZ0</accession>
<gene>
    <name evidence="10" type="primary">lolA</name>
    <name evidence="11" type="ORF">SAMN05661077_1332</name>
</gene>
<evidence type="ECO:0000256" key="3">
    <source>
        <dbReference type="ARBA" id="ARBA00011245"/>
    </source>
</evidence>
<evidence type="ECO:0000256" key="5">
    <source>
        <dbReference type="ARBA" id="ARBA00022448"/>
    </source>
</evidence>
<keyword evidence="8 10" id="KW-0653">Protein transport</keyword>
<reference evidence="12" key="1">
    <citation type="submission" date="2016-10" db="EMBL/GenBank/DDBJ databases">
        <authorList>
            <person name="Varghese N."/>
        </authorList>
    </citation>
    <scope>NUCLEOTIDE SEQUENCE [LARGE SCALE GENOMIC DNA]</scope>
    <source>
        <strain evidence="12">HL 19</strain>
    </source>
</reference>
<proteinExistence type="inferred from homology"/>
<dbReference type="PANTHER" id="PTHR35869">
    <property type="entry name" value="OUTER-MEMBRANE LIPOPROTEIN CARRIER PROTEIN"/>
    <property type="match status" value="1"/>
</dbReference>
<dbReference type="InterPro" id="IPR004564">
    <property type="entry name" value="OM_lipoprot_carrier_LolA-like"/>
</dbReference>
<evidence type="ECO:0000256" key="7">
    <source>
        <dbReference type="ARBA" id="ARBA00022764"/>
    </source>
</evidence>
<dbReference type="InterPro" id="IPR018323">
    <property type="entry name" value="OM_lipoprot_carrier_LolA_Pbac"/>
</dbReference>
<dbReference type="InterPro" id="IPR029046">
    <property type="entry name" value="LolA/LolB/LppX"/>
</dbReference>
<sequence length="208" mass="23367">MAAFLTTPLPASADAPSGLERLERFYEETRSLRADFSQEVAGPEGEVQERSQGEVWIERPDRFRWDYSEPYPQKIVADGETVQFYDPEMEQVTVRDFTQGLGHTPSSVLSGSGDLSRQFEIREGGRKDGLAWVELIPRDREQAGFRSARVGLAADPVRLREFVFTDPFDNRTRLQFENIRVNPALDADLFNFQPPPGTDVLGGGGRNG</sequence>
<dbReference type="NCBIfam" id="TIGR00547">
    <property type="entry name" value="lolA"/>
    <property type="match status" value="1"/>
</dbReference>
<keyword evidence="6" id="KW-0732">Signal</keyword>
<evidence type="ECO:0000313" key="11">
    <source>
        <dbReference type="EMBL" id="SCY14189.1"/>
    </source>
</evidence>
<evidence type="ECO:0000256" key="10">
    <source>
        <dbReference type="HAMAP-Rule" id="MF_00240"/>
    </source>
</evidence>